<dbReference type="InterPro" id="IPR036010">
    <property type="entry name" value="2Fe-2S_ferredoxin-like_sf"/>
</dbReference>
<dbReference type="InterPro" id="IPR042204">
    <property type="entry name" value="2Fe-2S-bd_N"/>
</dbReference>
<dbReference type="GO" id="GO:0051536">
    <property type="term" value="F:iron-sulfur cluster binding"/>
    <property type="evidence" value="ECO:0007669"/>
    <property type="project" value="InterPro"/>
</dbReference>
<accession>A0A926P6S5</accession>
<evidence type="ECO:0000256" key="1">
    <source>
        <dbReference type="ARBA" id="ARBA00023002"/>
    </source>
</evidence>
<dbReference type="AlphaFoldDB" id="A0A926P6S5"/>
<reference evidence="2" key="1">
    <citation type="submission" date="2020-05" db="EMBL/GenBank/DDBJ databases">
        <title>Identification of trans-AT polyketide cluster in two marine bacteria, producers of a novel glutaramide-containing polyketide sesbanimide D and analogs.</title>
        <authorList>
            <person name="Kacar D."/>
            <person name="Rodriguez P."/>
            <person name="Canedo L."/>
            <person name="Gonzalez E."/>
            <person name="Galan B."/>
            <person name="De La Calle F."/>
            <person name="Garcia J.L."/>
        </authorList>
    </citation>
    <scope>NUCLEOTIDE SEQUENCE</scope>
    <source>
        <strain evidence="2">PHM038</strain>
    </source>
</reference>
<evidence type="ECO:0000313" key="3">
    <source>
        <dbReference type="Proteomes" id="UP000598467"/>
    </source>
</evidence>
<comment type="caution">
    <text evidence="2">The sequence shown here is derived from an EMBL/GenBank/DDBJ whole genome shotgun (WGS) entry which is preliminary data.</text>
</comment>
<name>A0A926P6S5_9HYPH</name>
<dbReference type="Gene3D" id="3.10.20.440">
    <property type="entry name" value="2Fe-2S iron-sulphur cluster binding domain, sarcosine oxidase, alpha subunit, N-terminal domain"/>
    <property type="match status" value="1"/>
</dbReference>
<keyword evidence="1" id="KW-0560">Oxidoreductase</keyword>
<evidence type="ECO:0008006" key="4">
    <source>
        <dbReference type="Google" id="ProtNLM"/>
    </source>
</evidence>
<dbReference type="GO" id="GO:0016491">
    <property type="term" value="F:oxidoreductase activity"/>
    <property type="evidence" value="ECO:0007669"/>
    <property type="project" value="UniProtKB-KW"/>
</dbReference>
<dbReference type="Proteomes" id="UP000598467">
    <property type="component" value="Unassembled WGS sequence"/>
</dbReference>
<dbReference type="Pfam" id="PF13510">
    <property type="entry name" value="Fer2_4"/>
    <property type="match status" value="1"/>
</dbReference>
<proteinExistence type="predicted"/>
<dbReference type="SUPFAM" id="SSF54292">
    <property type="entry name" value="2Fe-2S ferredoxin-like"/>
    <property type="match status" value="1"/>
</dbReference>
<dbReference type="EMBL" id="JABFCZ010000044">
    <property type="protein sequence ID" value="MBD1549572.1"/>
    <property type="molecule type" value="Genomic_DNA"/>
</dbReference>
<organism evidence="2 3">
    <name type="scientific">Roseibium aggregatum</name>
    <dbReference type="NCBI Taxonomy" id="187304"/>
    <lineage>
        <taxon>Bacteria</taxon>
        <taxon>Pseudomonadati</taxon>
        <taxon>Pseudomonadota</taxon>
        <taxon>Alphaproteobacteria</taxon>
        <taxon>Hyphomicrobiales</taxon>
        <taxon>Stappiaceae</taxon>
        <taxon>Roseibium</taxon>
    </lineage>
</organism>
<sequence length="73" mass="7661">MLRDGANLAAELLAAGVMPFRHTPVSGAPRAPFCMMGACFDCLVLIDGVTRRACMSEVSEGLEIAVPGKADHD</sequence>
<gene>
    <name evidence="2" type="ORF">HK439_25230</name>
</gene>
<evidence type="ECO:0000313" key="2">
    <source>
        <dbReference type="EMBL" id="MBD1549572.1"/>
    </source>
</evidence>
<protein>
    <recommendedName>
        <fullName evidence="4">2Fe-2S iron-sulfur cluster protein</fullName>
    </recommendedName>
</protein>